<dbReference type="Pfam" id="PF00361">
    <property type="entry name" value="Proton_antipo_M"/>
    <property type="match status" value="1"/>
</dbReference>
<keyword evidence="10 17" id="KW-0249">Electron transport</keyword>
<dbReference type="KEGG" id="ggn:4178389"/>
<gene>
    <name evidence="21" type="primary">NADH2</name>
    <name evidence="20" type="synonym">ND2</name>
</gene>
<keyword evidence="8 17" id="KW-0999">Mitochondrion inner membrane</keyword>
<evidence type="ECO:0000256" key="1">
    <source>
        <dbReference type="ARBA" id="ARBA00004448"/>
    </source>
</evidence>
<feature type="transmembrane region" description="Helical" evidence="17">
    <location>
        <begin position="323"/>
        <end position="342"/>
    </location>
</feature>
<feature type="transmembrane region" description="Helical" evidence="17">
    <location>
        <begin position="59"/>
        <end position="80"/>
    </location>
</feature>
<reference evidence="20" key="1">
    <citation type="submission" date="2002-02" db="EMBL/GenBank/DDBJ databases">
        <title>Complete mitochondrial DNA sequence of the gharial.</title>
        <authorList>
            <person name="Kumazawa Y."/>
        </authorList>
    </citation>
    <scope>NUCLEOTIDE SEQUENCE</scope>
</reference>
<evidence type="ECO:0000256" key="13">
    <source>
        <dbReference type="ARBA" id="ARBA00023075"/>
    </source>
</evidence>
<keyword evidence="11 17" id="KW-1133">Transmembrane helix</keyword>
<comment type="subcellular location">
    <subcellularLocation>
        <location evidence="1 17">Mitochondrion inner membrane</location>
        <topology evidence="1 17">Multi-pass membrane protein</topology>
    </subcellularLocation>
</comment>
<evidence type="ECO:0000256" key="16">
    <source>
        <dbReference type="ARBA" id="ARBA00049551"/>
    </source>
</evidence>
<organism evidence="21">
    <name type="scientific">Gavialis gangeticus</name>
    <name type="common">Indian gharial</name>
    <name type="synonym">Lacerta gangetica</name>
    <dbReference type="NCBI Taxonomy" id="94835"/>
    <lineage>
        <taxon>Eukaryota</taxon>
        <taxon>Metazoa</taxon>
        <taxon>Chordata</taxon>
        <taxon>Craniata</taxon>
        <taxon>Vertebrata</taxon>
        <taxon>Euteleostomi</taxon>
        <taxon>Archelosauria</taxon>
        <taxon>Archosauria</taxon>
        <taxon>Crocodylia</taxon>
        <taxon>Longirostres</taxon>
        <taxon>Gavialidae</taxon>
        <taxon>Gavialinae</taxon>
        <taxon>Gavialis</taxon>
    </lineage>
</organism>
<geneLocation type="mitochondrion" evidence="21"/>
<reference evidence="19" key="3">
    <citation type="journal article" date="2011" name="Evolution">
        <title>A time-calibrated species tree of crocodylia reveals a recent radiation of the true crocodiles.</title>
        <authorList>
            <person name="Oaks J.R."/>
        </authorList>
    </citation>
    <scope>NUCLEOTIDE SEQUENCE</scope>
    <source>
        <strain evidence="19">LSUMZ_H-21748</strain>
    </source>
</reference>
<keyword evidence="15 17" id="KW-0472">Membrane</keyword>
<evidence type="ECO:0000256" key="6">
    <source>
        <dbReference type="ARBA" id="ARBA00022660"/>
    </source>
</evidence>
<comment type="similarity">
    <text evidence="2 17">Belongs to the complex I subunit 2 family.</text>
</comment>
<feature type="transmembrane region" description="Helical" evidence="17">
    <location>
        <begin position="199"/>
        <end position="218"/>
    </location>
</feature>
<reference evidence="21" key="2">
    <citation type="journal article" date="2005" name="J. Mol. Evol.">
        <title>Mitogenomic analyses place the gharial (Gavialis gangeticus) on the crocodile tree and provide pre-K/T divergence times for most crocodilians.</title>
        <authorList>
            <person name="Janke A."/>
            <person name="Gullberg A."/>
            <person name="Hughes S."/>
            <person name="Ramesh K."/>
            <person name="Aggarwal R.K."/>
            <person name="Arnason U."/>
        </authorList>
    </citation>
    <scope>NUCLEOTIDE SEQUENCE</scope>
    <source>
        <tissue evidence="21">Liver</tissue>
    </source>
</reference>
<keyword evidence="6 17" id="KW-0679">Respiratory chain</keyword>
<dbReference type="GO" id="GO:0008137">
    <property type="term" value="F:NADH dehydrogenase (ubiquinone) activity"/>
    <property type="evidence" value="ECO:0007669"/>
    <property type="project" value="UniProtKB-EC"/>
</dbReference>
<keyword evidence="5" id="KW-0813">Transport</keyword>
<dbReference type="PANTHER" id="PTHR46552:SF1">
    <property type="entry name" value="NADH-UBIQUINONE OXIDOREDUCTASE CHAIN 2"/>
    <property type="match status" value="1"/>
</dbReference>
<evidence type="ECO:0000256" key="14">
    <source>
        <dbReference type="ARBA" id="ARBA00023128"/>
    </source>
</evidence>
<dbReference type="InterPro" id="IPR003917">
    <property type="entry name" value="NADH_UbQ_OxRdtase_chain2"/>
</dbReference>
<dbReference type="InterPro" id="IPR001750">
    <property type="entry name" value="ND/Mrp_TM"/>
</dbReference>
<evidence type="ECO:0000256" key="2">
    <source>
        <dbReference type="ARBA" id="ARBA00007012"/>
    </source>
</evidence>
<evidence type="ECO:0000256" key="15">
    <source>
        <dbReference type="ARBA" id="ARBA00023136"/>
    </source>
</evidence>
<keyword evidence="13 17" id="KW-0830">Ubiquinone</keyword>
<dbReference type="GeneID" id="4178389"/>
<dbReference type="GO" id="GO:0005743">
    <property type="term" value="C:mitochondrial inner membrane"/>
    <property type="evidence" value="ECO:0007669"/>
    <property type="project" value="UniProtKB-SubCell"/>
</dbReference>
<feature type="domain" description="NADH:quinone oxidoreductase/Mrp antiporter transmembrane" evidence="18">
    <location>
        <begin position="22"/>
        <end position="288"/>
    </location>
</feature>
<evidence type="ECO:0000256" key="8">
    <source>
        <dbReference type="ARBA" id="ARBA00022792"/>
    </source>
</evidence>
<evidence type="ECO:0000313" key="19">
    <source>
        <dbReference type="EMBL" id="AER37348.1"/>
    </source>
</evidence>
<keyword evidence="7 17" id="KW-0812">Transmembrane</keyword>
<accession>Q335S9</accession>
<evidence type="ECO:0000313" key="20">
    <source>
        <dbReference type="EMBL" id="BAE97405.1"/>
    </source>
</evidence>
<proteinExistence type="inferred from homology"/>
<dbReference type="PANTHER" id="PTHR46552">
    <property type="entry name" value="NADH-UBIQUINONE OXIDOREDUCTASE CHAIN 2"/>
    <property type="match status" value="1"/>
</dbReference>
<comment type="catalytic activity">
    <reaction evidence="16 17">
        <text>a ubiquinone + NADH + 5 H(+)(in) = a ubiquinol + NAD(+) + 4 H(+)(out)</text>
        <dbReference type="Rhea" id="RHEA:29091"/>
        <dbReference type="Rhea" id="RHEA-COMP:9565"/>
        <dbReference type="Rhea" id="RHEA-COMP:9566"/>
        <dbReference type="ChEBI" id="CHEBI:15378"/>
        <dbReference type="ChEBI" id="CHEBI:16389"/>
        <dbReference type="ChEBI" id="CHEBI:17976"/>
        <dbReference type="ChEBI" id="CHEBI:57540"/>
        <dbReference type="ChEBI" id="CHEBI:57945"/>
        <dbReference type="EC" id="7.1.1.2"/>
    </reaction>
</comment>
<keyword evidence="9 17" id="KW-1278">Translocase</keyword>
<feature type="transmembrane region" description="Helical" evidence="17">
    <location>
        <begin position="238"/>
        <end position="261"/>
    </location>
</feature>
<evidence type="ECO:0000256" key="12">
    <source>
        <dbReference type="ARBA" id="ARBA00023027"/>
    </source>
</evidence>
<dbReference type="EMBL" id="JF315645">
    <property type="protein sequence ID" value="AER37348.1"/>
    <property type="molecule type" value="Genomic_DNA"/>
</dbReference>
<dbReference type="AlphaFoldDB" id="Q335S9"/>
<evidence type="ECO:0000256" key="3">
    <source>
        <dbReference type="ARBA" id="ARBA00012944"/>
    </source>
</evidence>
<dbReference type="OrthoDB" id="4092844at2759"/>
<evidence type="ECO:0000256" key="4">
    <source>
        <dbReference type="ARBA" id="ARBA00021008"/>
    </source>
</evidence>
<evidence type="ECO:0000256" key="7">
    <source>
        <dbReference type="ARBA" id="ARBA00022692"/>
    </source>
</evidence>
<dbReference type="GO" id="GO:0006120">
    <property type="term" value="P:mitochondrial electron transport, NADH to ubiquinone"/>
    <property type="evidence" value="ECO:0007669"/>
    <property type="project" value="InterPro"/>
</dbReference>
<evidence type="ECO:0000256" key="10">
    <source>
        <dbReference type="ARBA" id="ARBA00022982"/>
    </source>
</evidence>
<dbReference type="EMBL" id="AB079596">
    <property type="protein sequence ID" value="BAE97405.1"/>
    <property type="molecule type" value="Genomic_DNA"/>
</dbReference>
<comment type="function">
    <text evidence="17">Core subunit of the mitochondrial membrane respiratory chain NADH dehydrogenase (Complex I) which catalyzes electron transfer from NADH through the respiratory chain, using ubiquinone as an electron acceptor. Essential for the catalytic activity and assembly of complex I.</text>
</comment>
<feature type="transmembrane region" description="Helical" evidence="17">
    <location>
        <begin position="150"/>
        <end position="168"/>
    </location>
</feature>
<dbReference type="InterPro" id="IPR050175">
    <property type="entry name" value="Complex_I_Subunit_2"/>
</dbReference>
<dbReference type="RefSeq" id="YP_665724.1">
    <property type="nucleotide sequence ID" value="NC_008241.1"/>
</dbReference>
<evidence type="ECO:0000256" key="17">
    <source>
        <dbReference type="RuleBase" id="RU003403"/>
    </source>
</evidence>
<evidence type="ECO:0000259" key="18">
    <source>
        <dbReference type="Pfam" id="PF00361"/>
    </source>
</evidence>
<sequence length="348" mass="38577">MPLFQPIILTTLTITTFIFLSSTHLVLMWVALELSTLAILPLIATKSHPRAIEASTKYFLTQATASALIIFSGTLNYTMTGNCQITELTNPNLMMVLMLAMFIKIGLVPFHFWVPETLQGMAPTAAIFLLTWQKLGPLIMLYLMSPLINFEILSMMAILSAMTAGWLGLNQTQVRKLVALSSIAQMAWTLVIIKYAPSLTILAFYLYSLTISATLLTLNKLSTTSISGLLLSFSKTPIISFLLTISLLSLSGLPPLAGFLPKWLTIDMLMAEEAIWIAFMMLMASLLSLFFYLRLWYNSASTTPPNTTNTSRLWRKPLPKTNLTINLLSMAAFTLILAATLMKAITKQ</sequence>
<evidence type="ECO:0000256" key="9">
    <source>
        <dbReference type="ARBA" id="ARBA00022967"/>
    </source>
</evidence>
<feature type="transmembrane region" description="Helical" evidence="17">
    <location>
        <begin position="92"/>
        <end position="114"/>
    </location>
</feature>
<dbReference type="EC" id="7.1.1.2" evidence="3 17"/>
<dbReference type="CTD" id="4536"/>
<protein>
    <recommendedName>
        <fullName evidence="4 17">NADH-ubiquinone oxidoreductase chain 2</fullName>
        <ecNumber evidence="3 17">7.1.1.2</ecNumber>
    </recommendedName>
</protein>
<feature type="transmembrane region" description="Helical" evidence="17">
    <location>
        <begin position="7"/>
        <end position="32"/>
    </location>
</feature>
<evidence type="ECO:0000313" key="21">
    <source>
        <dbReference type="EMBL" id="CAH18618.1"/>
    </source>
</evidence>
<name>Q335S9_GAVGA</name>
<keyword evidence="12 17" id="KW-0520">NAD</keyword>
<feature type="transmembrane region" description="Helical" evidence="17">
    <location>
        <begin position="273"/>
        <end position="293"/>
    </location>
</feature>
<evidence type="ECO:0000256" key="11">
    <source>
        <dbReference type="ARBA" id="ARBA00022989"/>
    </source>
</evidence>
<evidence type="ECO:0000256" key="5">
    <source>
        <dbReference type="ARBA" id="ARBA00022448"/>
    </source>
</evidence>
<dbReference type="EMBL" id="AJ810454">
    <property type="protein sequence ID" value="CAH18618.1"/>
    <property type="molecule type" value="Genomic_DNA"/>
</dbReference>
<dbReference type="PRINTS" id="PR01436">
    <property type="entry name" value="NADHDHGNASE2"/>
</dbReference>
<keyword evidence="14 17" id="KW-0496">Mitochondrion</keyword>